<sequence>MFKYKNEIEYWLDEMKIKNFTINEDLTVDVNNNVDLERCWLKELPVQFGKVEGFFDCANNQLTSLKGCPYEVDGYFACHNNKLTSLEHSPKYINGDFECDYNQLTSLEHSPLRVNGDFHCLNNQLENEQLYDMDVNQIHQYYYAIKLSERLTRELPQVNQEQKLVRKMKL</sequence>
<protein>
    <recommendedName>
        <fullName evidence="3">Pentapeptide repeat-containing protein</fullName>
    </recommendedName>
</protein>
<gene>
    <name evidence="1" type="ORF">SAMN05192566_0725</name>
</gene>
<reference evidence="2" key="1">
    <citation type="submission" date="2016-10" db="EMBL/GenBank/DDBJ databases">
        <authorList>
            <person name="Varghese N."/>
            <person name="Submissions S."/>
        </authorList>
    </citation>
    <scope>NUCLEOTIDE SEQUENCE [LARGE SCALE GENOMIC DNA]</scope>
    <source>
        <strain evidence="2">CBMB127</strain>
    </source>
</reference>
<evidence type="ECO:0000313" key="1">
    <source>
        <dbReference type="EMBL" id="SDK23161.1"/>
    </source>
</evidence>
<evidence type="ECO:0000313" key="2">
    <source>
        <dbReference type="Proteomes" id="UP000198629"/>
    </source>
</evidence>
<keyword evidence="2" id="KW-1185">Reference proteome</keyword>
<dbReference type="InterPro" id="IPR032675">
    <property type="entry name" value="LRR_dom_sf"/>
</dbReference>
<accession>A0A1G9A7D8</accession>
<dbReference type="RefSeq" id="WP_091470041.1">
    <property type="nucleotide sequence ID" value="NZ_FNFX01000001.1"/>
</dbReference>
<dbReference type="Gene3D" id="3.80.10.10">
    <property type="entry name" value="Ribonuclease Inhibitor"/>
    <property type="match status" value="1"/>
</dbReference>
<organism evidence="1 2">
    <name type="scientific">Methylophilus rhizosphaerae</name>
    <dbReference type="NCBI Taxonomy" id="492660"/>
    <lineage>
        <taxon>Bacteria</taxon>
        <taxon>Pseudomonadati</taxon>
        <taxon>Pseudomonadota</taxon>
        <taxon>Betaproteobacteria</taxon>
        <taxon>Nitrosomonadales</taxon>
        <taxon>Methylophilaceae</taxon>
        <taxon>Methylophilus</taxon>
    </lineage>
</organism>
<evidence type="ECO:0008006" key="3">
    <source>
        <dbReference type="Google" id="ProtNLM"/>
    </source>
</evidence>
<proteinExistence type="predicted"/>
<dbReference type="Proteomes" id="UP000198629">
    <property type="component" value="Unassembled WGS sequence"/>
</dbReference>
<dbReference type="EMBL" id="FNFX01000001">
    <property type="protein sequence ID" value="SDK23161.1"/>
    <property type="molecule type" value="Genomic_DNA"/>
</dbReference>
<dbReference type="STRING" id="492660.SAMN05192566_0725"/>
<dbReference type="AlphaFoldDB" id="A0A1G9A7D8"/>
<dbReference type="OrthoDB" id="5344916at2"/>
<name>A0A1G9A7D8_9PROT</name>